<evidence type="ECO:0000256" key="4">
    <source>
        <dbReference type="ARBA" id="ARBA00022448"/>
    </source>
</evidence>
<evidence type="ECO:0000256" key="8">
    <source>
        <dbReference type="ARBA" id="ARBA00023136"/>
    </source>
</evidence>
<dbReference type="PANTHER" id="PTHR12929:SF10">
    <property type="entry name" value="RIBOFLAVIN TRANSPORTER"/>
    <property type="match status" value="1"/>
</dbReference>
<evidence type="ECO:0000256" key="6">
    <source>
        <dbReference type="ARBA" id="ARBA00022692"/>
    </source>
</evidence>
<evidence type="ECO:0000256" key="7">
    <source>
        <dbReference type="ARBA" id="ARBA00022989"/>
    </source>
</evidence>
<dbReference type="OrthoDB" id="9995836at2759"/>
<name>R7V8B2_CAPTE</name>
<dbReference type="HOGENOM" id="CLU_034789_1_0_1"/>
<evidence type="ECO:0000256" key="9">
    <source>
        <dbReference type="RuleBase" id="RU368035"/>
    </source>
</evidence>
<dbReference type="EMBL" id="KB294299">
    <property type="protein sequence ID" value="ELU14779.1"/>
    <property type="molecule type" value="Genomic_DNA"/>
</dbReference>
<keyword evidence="6 9" id="KW-0812">Transmembrane</keyword>
<evidence type="ECO:0000313" key="11">
    <source>
        <dbReference type="EnsemblMetazoa" id="CapteP210005"/>
    </source>
</evidence>
<evidence type="ECO:0000256" key="5">
    <source>
        <dbReference type="ARBA" id="ARBA00022475"/>
    </source>
</evidence>
<feature type="transmembrane region" description="Helical" evidence="9">
    <location>
        <begin position="358"/>
        <end position="378"/>
    </location>
</feature>
<feature type="transmembrane region" description="Helical" evidence="9">
    <location>
        <begin position="97"/>
        <end position="120"/>
    </location>
</feature>
<dbReference type="PANTHER" id="PTHR12929">
    <property type="entry name" value="SOLUTE CARRIER FAMILY 52"/>
    <property type="match status" value="1"/>
</dbReference>
<feature type="transmembrane region" description="Helical" evidence="9">
    <location>
        <begin position="193"/>
        <end position="214"/>
    </location>
</feature>
<comment type="subcellular location">
    <subcellularLocation>
        <location evidence="2 9">Cell membrane</location>
        <topology evidence="2 9">Multi-pass membrane protein</topology>
    </subcellularLocation>
</comment>
<evidence type="ECO:0000313" key="12">
    <source>
        <dbReference type="Proteomes" id="UP000014760"/>
    </source>
</evidence>
<dbReference type="AlphaFoldDB" id="R7V8B2"/>
<feature type="transmembrane region" description="Helical" evidence="9">
    <location>
        <begin position="322"/>
        <end position="343"/>
    </location>
</feature>
<sequence>MFFAISSWIDINGLWVEVPLMVNELPEAWDLPSYLVIIIQIANVGPLTYTLANRLWPNRVKEWPVVYVIISIGATACILMTFFWQETTVVAGELHSTALFVLTTCLSIVDCTSSVVYLPYMAGFKAQYMSAYYIGEGLSGLIPGLVGLMQGLDRAAECVNFTIPVYNETTGQNSTKHEVWPVYEPPNFSVEEFFYFLFAMLLLSALCFTLLHFLPYCRQERIDALTSGIIGQSIDTKPPELVSRDNDGIDPTKKQLSTSEYAFLLLLIAWANGLTNGVIPSTQSYTCLPYGQLVYTLSVRLSTLANPLACFLALFYSTTSTLVISVLSALGTVLAAVQLYLAAMSPTPPLQGEVGGEVLAVLTSVLITAFFSYVKVVISTLVMGCAGRRGLLWVGVVTQAGSLVAAIITFICVTHVGVFASAPAC</sequence>
<feature type="transmembrane region" description="Helical" evidence="9">
    <location>
        <begin position="390"/>
        <end position="420"/>
    </location>
</feature>
<evidence type="ECO:0000256" key="3">
    <source>
        <dbReference type="ARBA" id="ARBA00006366"/>
    </source>
</evidence>
<reference evidence="11" key="3">
    <citation type="submission" date="2015-06" db="UniProtKB">
        <authorList>
            <consortium name="EnsemblMetazoa"/>
        </authorList>
    </citation>
    <scope>IDENTIFICATION</scope>
</reference>
<keyword evidence="4 9" id="KW-0813">Transport</keyword>
<proteinExistence type="inferred from homology"/>
<gene>
    <name evidence="10" type="ORF">CAPTEDRAFT_210005</name>
</gene>
<feature type="transmembrane region" description="Helical" evidence="9">
    <location>
        <begin position="293"/>
        <end position="315"/>
    </location>
</feature>
<keyword evidence="8 9" id="KW-0472">Membrane</keyword>
<comment type="similarity">
    <text evidence="3 9">Belongs to the riboflavin transporter family.</text>
</comment>
<dbReference type="GO" id="GO:0032217">
    <property type="term" value="F:riboflavin transmembrane transporter activity"/>
    <property type="evidence" value="ECO:0007669"/>
    <property type="project" value="UniProtKB-UniRule"/>
</dbReference>
<comment type="catalytic activity">
    <reaction evidence="1 9">
        <text>riboflavin(in) = riboflavin(out)</text>
        <dbReference type="Rhea" id="RHEA:35015"/>
        <dbReference type="ChEBI" id="CHEBI:57986"/>
    </reaction>
</comment>
<organism evidence="10">
    <name type="scientific">Capitella teleta</name>
    <name type="common">Polychaete worm</name>
    <dbReference type="NCBI Taxonomy" id="283909"/>
    <lineage>
        <taxon>Eukaryota</taxon>
        <taxon>Metazoa</taxon>
        <taxon>Spiralia</taxon>
        <taxon>Lophotrochozoa</taxon>
        <taxon>Annelida</taxon>
        <taxon>Polychaeta</taxon>
        <taxon>Sedentaria</taxon>
        <taxon>Scolecida</taxon>
        <taxon>Capitellidae</taxon>
        <taxon>Capitella</taxon>
    </lineage>
</organism>
<feature type="transmembrane region" description="Helical" evidence="9">
    <location>
        <begin position="261"/>
        <end position="281"/>
    </location>
</feature>
<comment type="function">
    <text evidence="9">Plasma membrane transporter mediating the uptake by cells of the water soluble vitamin B2/riboflavin that plays a key role in biochemical oxidation-reduction reactions of the carbohydrate, lipid, and amino acid metabolism.</text>
</comment>
<dbReference type="EnsemblMetazoa" id="CapteT210005">
    <property type="protein sequence ID" value="CapteP210005"/>
    <property type="gene ID" value="CapteG210005"/>
</dbReference>
<dbReference type="GO" id="GO:0005886">
    <property type="term" value="C:plasma membrane"/>
    <property type="evidence" value="ECO:0007669"/>
    <property type="project" value="UniProtKB-SubCell"/>
</dbReference>
<keyword evidence="5 9" id="KW-1003">Cell membrane</keyword>
<protein>
    <recommendedName>
        <fullName evidence="9">Riboflavin transporter</fullName>
    </recommendedName>
</protein>
<evidence type="ECO:0000256" key="2">
    <source>
        <dbReference type="ARBA" id="ARBA00004651"/>
    </source>
</evidence>
<dbReference type="Pfam" id="PF06237">
    <property type="entry name" value="SLC52_ribofla_tr"/>
    <property type="match status" value="1"/>
</dbReference>
<keyword evidence="12" id="KW-1185">Reference proteome</keyword>
<dbReference type="InterPro" id="IPR009357">
    <property type="entry name" value="Riboflavin_transptr"/>
</dbReference>
<feature type="transmembrane region" description="Helical" evidence="9">
    <location>
        <begin position="64"/>
        <end position="85"/>
    </location>
</feature>
<reference evidence="10 12" key="2">
    <citation type="journal article" date="2013" name="Nature">
        <title>Insights into bilaterian evolution from three spiralian genomes.</title>
        <authorList>
            <person name="Simakov O."/>
            <person name="Marletaz F."/>
            <person name="Cho S.J."/>
            <person name="Edsinger-Gonzales E."/>
            <person name="Havlak P."/>
            <person name="Hellsten U."/>
            <person name="Kuo D.H."/>
            <person name="Larsson T."/>
            <person name="Lv J."/>
            <person name="Arendt D."/>
            <person name="Savage R."/>
            <person name="Osoegawa K."/>
            <person name="de Jong P."/>
            <person name="Grimwood J."/>
            <person name="Chapman J.A."/>
            <person name="Shapiro H."/>
            <person name="Aerts A."/>
            <person name="Otillar R.P."/>
            <person name="Terry A.Y."/>
            <person name="Boore J.L."/>
            <person name="Grigoriev I.V."/>
            <person name="Lindberg D.R."/>
            <person name="Seaver E.C."/>
            <person name="Weisblat D.A."/>
            <person name="Putnam N.H."/>
            <person name="Rokhsar D.S."/>
        </authorList>
    </citation>
    <scope>NUCLEOTIDE SEQUENCE</scope>
    <source>
        <strain evidence="10 12">I ESC-2004</strain>
    </source>
</reference>
<accession>R7V8B2</accession>
<dbReference type="EMBL" id="AMQN01004752">
    <property type="status" value="NOT_ANNOTATED_CDS"/>
    <property type="molecule type" value="Genomic_DNA"/>
</dbReference>
<dbReference type="FunCoup" id="R7V8B2">
    <property type="interactions" value="409"/>
</dbReference>
<keyword evidence="7 9" id="KW-1133">Transmembrane helix</keyword>
<feature type="transmembrane region" description="Helical" evidence="9">
    <location>
        <begin position="31"/>
        <end position="52"/>
    </location>
</feature>
<dbReference type="Proteomes" id="UP000014760">
    <property type="component" value="Unassembled WGS sequence"/>
</dbReference>
<dbReference type="OMA" id="FMAMFLH"/>
<evidence type="ECO:0000256" key="1">
    <source>
        <dbReference type="ARBA" id="ARBA00000215"/>
    </source>
</evidence>
<evidence type="ECO:0000313" key="10">
    <source>
        <dbReference type="EMBL" id="ELU14779.1"/>
    </source>
</evidence>
<feature type="transmembrane region" description="Helical" evidence="9">
    <location>
        <begin position="132"/>
        <end position="152"/>
    </location>
</feature>
<reference evidence="12" key="1">
    <citation type="submission" date="2012-12" db="EMBL/GenBank/DDBJ databases">
        <authorList>
            <person name="Hellsten U."/>
            <person name="Grimwood J."/>
            <person name="Chapman J.A."/>
            <person name="Shapiro H."/>
            <person name="Aerts A."/>
            <person name="Otillar R.P."/>
            <person name="Terry A.Y."/>
            <person name="Boore J.L."/>
            <person name="Simakov O."/>
            <person name="Marletaz F."/>
            <person name="Cho S.-J."/>
            <person name="Edsinger-Gonzales E."/>
            <person name="Havlak P."/>
            <person name="Kuo D.-H."/>
            <person name="Larsson T."/>
            <person name="Lv J."/>
            <person name="Arendt D."/>
            <person name="Savage R."/>
            <person name="Osoegawa K."/>
            <person name="de Jong P."/>
            <person name="Lindberg D.R."/>
            <person name="Seaver E.C."/>
            <person name="Weisblat D.A."/>
            <person name="Putnam N.H."/>
            <person name="Grigoriev I.V."/>
            <person name="Rokhsar D.S."/>
        </authorList>
    </citation>
    <scope>NUCLEOTIDE SEQUENCE</scope>
    <source>
        <strain evidence="12">I ESC-2004</strain>
    </source>
</reference>